<dbReference type="Proteomes" id="UP000242444">
    <property type="component" value="Unassembled WGS sequence"/>
</dbReference>
<sequence>MTGQLNTTVNGHPGSCIEAADWLSAFDRNAESAVDRCHDASAIADSGWNGPASAAFRTAIMDPRLTCNDLAFTCRLYEQALRDFGEALERVVGAMNDALAHAGDNGLEVHGPFVLPPEPPPTTTVEDFTDPAQTYADISEKTVGYNTKAEAFNECSDLVADARRREGEAHANLLDALTPLDDGSEPALPSGGVDAWSVGQTVLSGAVDYVEFAKQGQLEAMRNADRFTQMGMAFYQVSMGALTDLKPGDRDQLEQALRAMRGITAADGVQQEYYKRADEYLQLLDKAPKSVELIAKKLPYAGSLLESVNQALGAVKGEQSWPEAVARTGGVLAGSFAGGVAGSQVGVFVGGPVGAVLGGVGGSVLGGISAELGLDVILPGEEPDPYAQPKVYLKSSPLG</sequence>
<evidence type="ECO:0000313" key="2">
    <source>
        <dbReference type="Proteomes" id="UP000242444"/>
    </source>
</evidence>
<proteinExistence type="predicted"/>
<comment type="caution">
    <text evidence="1">The sequence shown here is derived from an EMBL/GenBank/DDBJ whole genome shotgun (WGS) entry which is preliminary data.</text>
</comment>
<dbReference type="AlphaFoldDB" id="A0A263CZ60"/>
<dbReference type="RefSeq" id="WP_094865680.1">
    <property type="nucleotide sequence ID" value="NZ_NKYE01000021.1"/>
</dbReference>
<reference evidence="1 2" key="1">
    <citation type="submission" date="2017-07" db="EMBL/GenBank/DDBJ databases">
        <title>Amycolatopsis antarcticus sp. nov., isolated from the surface of an Antarcticus brown macroalga.</title>
        <authorList>
            <person name="Wang J."/>
            <person name="Leiva S."/>
            <person name="Huang J."/>
            <person name="Huang Y."/>
        </authorList>
    </citation>
    <scope>NUCLEOTIDE SEQUENCE [LARGE SCALE GENOMIC DNA]</scope>
    <source>
        <strain evidence="1 2">AU-G6</strain>
    </source>
</reference>
<keyword evidence="2" id="KW-1185">Reference proteome</keyword>
<dbReference type="OrthoDB" id="3624011at2"/>
<organism evidence="1 2">
    <name type="scientific">Amycolatopsis antarctica</name>
    <dbReference type="NCBI Taxonomy" id="1854586"/>
    <lineage>
        <taxon>Bacteria</taxon>
        <taxon>Bacillati</taxon>
        <taxon>Actinomycetota</taxon>
        <taxon>Actinomycetes</taxon>
        <taxon>Pseudonocardiales</taxon>
        <taxon>Pseudonocardiaceae</taxon>
        <taxon>Amycolatopsis</taxon>
    </lineage>
</organism>
<gene>
    <name evidence="1" type="ORF">CFN78_26065</name>
</gene>
<evidence type="ECO:0000313" key="1">
    <source>
        <dbReference type="EMBL" id="OZM70385.1"/>
    </source>
</evidence>
<dbReference type="EMBL" id="NKYE01000021">
    <property type="protein sequence ID" value="OZM70385.1"/>
    <property type="molecule type" value="Genomic_DNA"/>
</dbReference>
<dbReference type="InParanoid" id="A0A263CZ60"/>
<name>A0A263CZ60_9PSEU</name>
<accession>A0A263CZ60</accession>
<protein>
    <submittedName>
        <fullName evidence="1">Uncharacterized protein</fullName>
    </submittedName>
</protein>